<dbReference type="InterPro" id="IPR017853">
    <property type="entry name" value="GH"/>
</dbReference>
<dbReference type="PANTHER" id="PTHR45708:SF47">
    <property type="entry name" value="ENDOCHITINASE A"/>
    <property type="match status" value="1"/>
</dbReference>
<organism evidence="4 5">
    <name type="scientific">Echria macrotheca</name>
    <dbReference type="NCBI Taxonomy" id="438768"/>
    <lineage>
        <taxon>Eukaryota</taxon>
        <taxon>Fungi</taxon>
        <taxon>Dikarya</taxon>
        <taxon>Ascomycota</taxon>
        <taxon>Pezizomycotina</taxon>
        <taxon>Sordariomycetes</taxon>
        <taxon>Sordariomycetidae</taxon>
        <taxon>Sordariales</taxon>
        <taxon>Schizotheciaceae</taxon>
        <taxon>Echria</taxon>
    </lineage>
</organism>
<evidence type="ECO:0000259" key="3">
    <source>
        <dbReference type="PROSITE" id="PS51910"/>
    </source>
</evidence>
<dbReference type="GO" id="GO:0004568">
    <property type="term" value="F:chitinase activity"/>
    <property type="evidence" value="ECO:0007669"/>
    <property type="project" value="TreeGrafter"/>
</dbReference>
<accession>A0AAJ0F841</accession>
<dbReference type="PROSITE" id="PS51910">
    <property type="entry name" value="GH18_2"/>
    <property type="match status" value="1"/>
</dbReference>
<sequence>MYKSLAVAALAAAPALADLGVNVYWGQKGNIGLKEYCDTVPFEYITIAFINQSPENDLSSLKYPGSNFGAHCAATVYKDSNQVATELLSECTFIAKDIPHCQSKGKKVLLSIGGAAGNYDVTGTDNGEYFGEFMFNAFGPFNPAKPEPRPFDFQENGKTVHVSVDGFDFDLERDLQDEGAGYIAMVAKLNELIEGCDKPLLLSAAPECPLTTQYFRMKKVIDVSKFDLFFIQFYNNPSCQGDSPTFNYKDWVQYLNGKPSQDAKLFLGLPGDSTQQSAGSGYLDGPTACALVKDLKKEASFGGVMLWDIYTATGHKVGSVSYLEYIHQCVVGTSGGSSSTTTASTTSWTTTSTTASTTSTTSWTSTSTTASTTATTTATTDDDDYCWEEPTDSTTSTTPTSTWTSTTSTTPSTTASTTTTATTDDEYCWDEPTDTATTWPTTSPTGSTTTWPTTSGTASGTPSVTGWPSSWPSVSVTYVTLTTSTVYTTTCETVTSCAPGGNCGVEVITHTVAISTTVCPVTLTEATWTPSATASWPAGWTTSTVYSTKTYTITSCAPTVTNCPAHLGHVTTEVVPIGTTVCPIESGSWPKATDTAKPIVIPSWQPEGDWTSKTQVTNTQFTTLTVPKPDWPVSGGAAPTGGAVPSWSKPAGGSAGSWPSGAAAPSWSKPAGTATGVLPVATAGAARNSVALGLTGVVAVLFFAL</sequence>
<proteinExistence type="predicted"/>
<keyword evidence="2" id="KW-0732">Signal</keyword>
<feature type="compositionally biased region" description="Low complexity" evidence="1">
    <location>
        <begin position="336"/>
        <end position="379"/>
    </location>
</feature>
<feature type="compositionally biased region" description="Acidic residues" evidence="1">
    <location>
        <begin position="380"/>
        <end position="391"/>
    </location>
</feature>
<evidence type="ECO:0000256" key="2">
    <source>
        <dbReference type="SAM" id="SignalP"/>
    </source>
</evidence>
<keyword evidence="4" id="KW-0378">Hydrolase</keyword>
<feature type="compositionally biased region" description="Low complexity" evidence="1">
    <location>
        <begin position="645"/>
        <end position="667"/>
    </location>
</feature>
<feature type="domain" description="GH18" evidence="3">
    <location>
        <begin position="19"/>
        <end position="333"/>
    </location>
</feature>
<reference evidence="4" key="1">
    <citation type="submission" date="2023-06" db="EMBL/GenBank/DDBJ databases">
        <title>Genome-scale phylogeny and comparative genomics of the fungal order Sordariales.</title>
        <authorList>
            <consortium name="Lawrence Berkeley National Laboratory"/>
            <person name="Hensen N."/>
            <person name="Bonometti L."/>
            <person name="Westerberg I."/>
            <person name="Brannstrom I.O."/>
            <person name="Guillou S."/>
            <person name="Cros-Aarteil S."/>
            <person name="Calhoun S."/>
            <person name="Haridas S."/>
            <person name="Kuo A."/>
            <person name="Mondo S."/>
            <person name="Pangilinan J."/>
            <person name="Riley R."/>
            <person name="Labutti K."/>
            <person name="Andreopoulos B."/>
            <person name="Lipzen A."/>
            <person name="Chen C."/>
            <person name="Yanf M."/>
            <person name="Daum C."/>
            <person name="Ng V."/>
            <person name="Clum A."/>
            <person name="Steindorff A."/>
            <person name="Ohm R."/>
            <person name="Martin F."/>
            <person name="Silar P."/>
            <person name="Natvig D."/>
            <person name="Lalanne C."/>
            <person name="Gautier V."/>
            <person name="Ament-Velasquez S.L."/>
            <person name="Kruys A."/>
            <person name="Hutchinson M.I."/>
            <person name="Powell A.J."/>
            <person name="Barry K."/>
            <person name="Miller A.N."/>
            <person name="Grigoriev I.V."/>
            <person name="Debuchy R."/>
            <person name="Gladieux P."/>
            <person name="Thoren M.H."/>
            <person name="Johannesson H."/>
        </authorList>
    </citation>
    <scope>NUCLEOTIDE SEQUENCE</scope>
    <source>
        <strain evidence="4">PSN4</strain>
    </source>
</reference>
<feature type="compositionally biased region" description="Low complexity" evidence="1">
    <location>
        <begin position="434"/>
        <end position="466"/>
    </location>
</feature>
<comment type="caution">
    <text evidence="4">The sequence shown here is derived from an EMBL/GenBank/DDBJ whole genome shotgun (WGS) entry which is preliminary data.</text>
</comment>
<feature type="chain" id="PRO_5042554798" evidence="2">
    <location>
        <begin position="18"/>
        <end position="705"/>
    </location>
</feature>
<feature type="signal peptide" evidence="2">
    <location>
        <begin position="1"/>
        <end position="17"/>
    </location>
</feature>
<evidence type="ECO:0000256" key="1">
    <source>
        <dbReference type="SAM" id="MobiDB-lite"/>
    </source>
</evidence>
<gene>
    <name evidence="4" type="ORF">QBC47DRAFT_148513</name>
</gene>
<protein>
    <submittedName>
        <fullName evidence="4">Glycoside hydrolase superfamily</fullName>
    </submittedName>
</protein>
<evidence type="ECO:0000313" key="5">
    <source>
        <dbReference type="Proteomes" id="UP001239445"/>
    </source>
</evidence>
<dbReference type="PANTHER" id="PTHR45708">
    <property type="entry name" value="ENDOCHITINASE"/>
    <property type="match status" value="1"/>
</dbReference>
<keyword evidence="5" id="KW-1185">Reference proteome</keyword>
<dbReference type="AlphaFoldDB" id="A0AAJ0F841"/>
<dbReference type="Proteomes" id="UP001239445">
    <property type="component" value="Unassembled WGS sequence"/>
</dbReference>
<dbReference type="Gene3D" id="3.20.20.80">
    <property type="entry name" value="Glycosidases"/>
    <property type="match status" value="1"/>
</dbReference>
<name>A0AAJ0F841_9PEZI</name>
<feature type="compositionally biased region" description="Acidic residues" evidence="1">
    <location>
        <begin position="423"/>
        <end position="433"/>
    </location>
</feature>
<dbReference type="SUPFAM" id="SSF51445">
    <property type="entry name" value="(Trans)glycosidases"/>
    <property type="match status" value="1"/>
</dbReference>
<feature type="region of interest" description="Disordered" evidence="1">
    <location>
        <begin position="333"/>
        <end position="469"/>
    </location>
</feature>
<dbReference type="GO" id="GO:0005975">
    <property type="term" value="P:carbohydrate metabolic process"/>
    <property type="evidence" value="ECO:0007669"/>
    <property type="project" value="InterPro"/>
</dbReference>
<feature type="region of interest" description="Disordered" evidence="1">
    <location>
        <begin position="626"/>
        <end position="667"/>
    </location>
</feature>
<dbReference type="InterPro" id="IPR001223">
    <property type="entry name" value="Glyco_hydro18_cat"/>
</dbReference>
<dbReference type="EMBL" id="MU839829">
    <property type="protein sequence ID" value="KAK1758666.1"/>
    <property type="molecule type" value="Genomic_DNA"/>
</dbReference>
<dbReference type="GO" id="GO:0005576">
    <property type="term" value="C:extracellular region"/>
    <property type="evidence" value="ECO:0007669"/>
    <property type="project" value="TreeGrafter"/>
</dbReference>
<feature type="compositionally biased region" description="Low complexity" evidence="1">
    <location>
        <begin position="392"/>
        <end position="422"/>
    </location>
</feature>
<evidence type="ECO:0000313" key="4">
    <source>
        <dbReference type="EMBL" id="KAK1758666.1"/>
    </source>
</evidence>
<dbReference type="InterPro" id="IPR050542">
    <property type="entry name" value="Glycosyl_Hydrlase18_Chitinase"/>
</dbReference>